<organism evidence="1">
    <name type="scientific">Cucumis melo</name>
    <name type="common">Muskmelon</name>
    <dbReference type="NCBI Taxonomy" id="3656"/>
    <lineage>
        <taxon>Eukaryota</taxon>
        <taxon>Viridiplantae</taxon>
        <taxon>Streptophyta</taxon>
        <taxon>Embryophyta</taxon>
        <taxon>Tracheophyta</taxon>
        <taxon>Spermatophyta</taxon>
        <taxon>Magnoliopsida</taxon>
        <taxon>eudicotyledons</taxon>
        <taxon>Gunneridae</taxon>
        <taxon>Pentapetalae</taxon>
        <taxon>rosids</taxon>
        <taxon>fabids</taxon>
        <taxon>Cucurbitales</taxon>
        <taxon>Cucurbitaceae</taxon>
        <taxon>Benincaseae</taxon>
        <taxon>Cucumis</taxon>
    </lineage>
</organism>
<reference evidence="1" key="1">
    <citation type="submission" date="2023-03" db="UniProtKB">
        <authorList>
            <consortium name="EnsemblPlants"/>
        </authorList>
    </citation>
    <scope>IDENTIFICATION</scope>
</reference>
<dbReference type="Gramene" id="MELO3C028658.2.1">
    <property type="protein sequence ID" value="MELO3C028658.2.1"/>
    <property type="gene ID" value="MELO3C028658.2"/>
</dbReference>
<dbReference type="EnsemblPlants" id="MELO3C028658.2.1">
    <property type="protein sequence ID" value="MELO3C028658.2.1"/>
    <property type="gene ID" value="MELO3C028658.2"/>
</dbReference>
<protein>
    <submittedName>
        <fullName evidence="1">Uncharacterized protein</fullName>
    </submittedName>
</protein>
<proteinExistence type="predicted"/>
<evidence type="ECO:0000313" key="1">
    <source>
        <dbReference type="EnsemblPlants" id="MELO3C028658.2.1"/>
    </source>
</evidence>
<name>A0A9I9E4J5_CUCME</name>
<accession>A0A9I9E4J5</accession>
<sequence length="148" mass="16847">MVMILEQCIGRIRVLMQKRSQNASTGVKVQSKLGHIGKKRKVVTRPYLQKNAHRRVTPKLDFYASDCHHCGLVLGTRDTCVCESKEMSQELPNCLCLLLHRQESIICVKVWTSTGMNRFDDCRAVVGFELGRRLRCGIMESVTLKLVI</sequence>
<dbReference type="AlphaFoldDB" id="A0A9I9E4J5"/>